<reference evidence="1" key="1">
    <citation type="submission" date="2020-08" db="EMBL/GenBank/DDBJ databases">
        <title>Genome public.</title>
        <authorList>
            <person name="Liu C."/>
            <person name="Sun Q."/>
        </authorList>
    </citation>
    <scope>NUCLEOTIDE SEQUENCE</scope>
    <source>
        <strain evidence="1">NSJ-54</strain>
    </source>
</reference>
<dbReference type="RefSeq" id="WP_262397209.1">
    <property type="nucleotide sequence ID" value="NZ_JACRTC010000002.1"/>
</dbReference>
<sequence>MNFFQGISACFPVAAEISPLDLFILTTFFQQQQHITHFACGKAVQTSNFYLKFLLKMPVHLTNATNCFVILPVKRAFIQRRPFPEKVSSRIPLLILCHSAKKVHRL</sequence>
<evidence type="ECO:0000313" key="1">
    <source>
        <dbReference type="EMBL" id="MBC8570120.1"/>
    </source>
</evidence>
<evidence type="ECO:0000313" key="2">
    <source>
        <dbReference type="Proteomes" id="UP000660861"/>
    </source>
</evidence>
<dbReference type="Proteomes" id="UP000660861">
    <property type="component" value="Unassembled WGS sequence"/>
</dbReference>
<accession>A0A926IBI1</accession>
<organism evidence="1 2">
    <name type="scientific">Zongyangia hominis</name>
    <dbReference type="NCBI Taxonomy" id="2763677"/>
    <lineage>
        <taxon>Bacteria</taxon>
        <taxon>Bacillati</taxon>
        <taxon>Bacillota</taxon>
        <taxon>Clostridia</taxon>
        <taxon>Eubacteriales</taxon>
        <taxon>Oscillospiraceae</taxon>
        <taxon>Zongyangia</taxon>
    </lineage>
</organism>
<name>A0A926IBI1_9FIRM</name>
<comment type="caution">
    <text evidence="1">The sequence shown here is derived from an EMBL/GenBank/DDBJ whole genome shotgun (WGS) entry which is preliminary data.</text>
</comment>
<keyword evidence="2" id="KW-1185">Reference proteome</keyword>
<dbReference type="AlphaFoldDB" id="A0A926IBI1"/>
<protein>
    <submittedName>
        <fullName evidence="1">Uncharacterized protein</fullName>
    </submittedName>
</protein>
<proteinExistence type="predicted"/>
<dbReference type="EMBL" id="JACRTC010000002">
    <property type="protein sequence ID" value="MBC8570120.1"/>
    <property type="molecule type" value="Genomic_DNA"/>
</dbReference>
<gene>
    <name evidence="1" type="ORF">H8709_04680</name>
</gene>